<organism evidence="1">
    <name type="scientific">Myoviridae sp. ct0e511</name>
    <dbReference type="NCBI Taxonomy" id="2825013"/>
    <lineage>
        <taxon>Viruses</taxon>
        <taxon>Duplodnaviria</taxon>
        <taxon>Heunggongvirae</taxon>
        <taxon>Uroviricota</taxon>
        <taxon>Caudoviricetes</taxon>
    </lineage>
</organism>
<sequence>MASVPQNISPDPIISCLSVTSRSFSFIAKNLSIALSNRNNGLSISSKIL</sequence>
<dbReference type="EMBL" id="BK015670">
    <property type="protein sequence ID" value="DAE19263.1"/>
    <property type="molecule type" value="Genomic_DNA"/>
</dbReference>
<protein>
    <submittedName>
        <fullName evidence="1">Uncharacterized protein</fullName>
    </submittedName>
</protein>
<name>A0A8S5QJ25_9CAUD</name>
<proteinExistence type="predicted"/>
<accession>A0A8S5QJ25</accession>
<evidence type="ECO:0000313" key="1">
    <source>
        <dbReference type="EMBL" id="DAE19263.1"/>
    </source>
</evidence>
<reference evidence="1" key="1">
    <citation type="journal article" date="2021" name="Proc. Natl. Acad. Sci. U.S.A.">
        <title>A Catalog of Tens of Thousands of Viruses from Human Metagenomes Reveals Hidden Associations with Chronic Diseases.</title>
        <authorList>
            <person name="Tisza M.J."/>
            <person name="Buck C.B."/>
        </authorList>
    </citation>
    <scope>NUCLEOTIDE SEQUENCE</scope>
    <source>
        <strain evidence="1">Ct0e511</strain>
    </source>
</reference>